<feature type="region of interest" description="Disordered" evidence="1">
    <location>
        <begin position="53"/>
        <end position="113"/>
    </location>
</feature>
<evidence type="ECO:0000313" key="3">
    <source>
        <dbReference type="RefSeq" id="XP_026192971.1"/>
    </source>
</evidence>
<dbReference type="AlphaFoldDB" id="A0A6P6RYH4"/>
<dbReference type="GeneID" id="34617566"/>
<name>A0A6P6RYH4_9EIME</name>
<keyword evidence="2" id="KW-1185">Reference proteome</keyword>
<dbReference type="OrthoDB" id="348786at2759"/>
<protein>
    <submittedName>
        <fullName evidence="3">Uncharacterized protein LOC34617566</fullName>
    </submittedName>
</protein>
<evidence type="ECO:0000256" key="1">
    <source>
        <dbReference type="SAM" id="MobiDB-lite"/>
    </source>
</evidence>
<sequence>MCIFMLCVYWQAIQREFCKVPAPSFLVYYRLRLTASPQAPFCAPDAIASDDATASPRSAAAESSPKRQGQRSAGCCAEHGAEDAKKEACKGQQQHRSAEGPLPTGGTVGELQSGEKGKDRFIALARFAVIASKGQQEWLSSGNDDRSQFFKAEMMRLEEWLKKSHVNHPDFNSFRTGTVKR</sequence>
<gene>
    <name evidence="3" type="primary">LOC34617566</name>
</gene>
<feature type="compositionally biased region" description="Low complexity" evidence="1">
    <location>
        <begin position="53"/>
        <end position="63"/>
    </location>
</feature>
<feature type="compositionally biased region" description="Basic and acidic residues" evidence="1">
    <location>
        <begin position="79"/>
        <end position="89"/>
    </location>
</feature>
<dbReference type="Proteomes" id="UP000515125">
    <property type="component" value="Unplaced"/>
</dbReference>
<proteinExistence type="predicted"/>
<reference evidence="3" key="1">
    <citation type="submission" date="2025-08" db="UniProtKB">
        <authorList>
            <consortium name="RefSeq"/>
        </authorList>
    </citation>
    <scope>IDENTIFICATION</scope>
</reference>
<evidence type="ECO:0000313" key="2">
    <source>
        <dbReference type="Proteomes" id="UP000515125"/>
    </source>
</evidence>
<dbReference type="RefSeq" id="XP_026192971.1">
    <property type="nucleotide sequence ID" value="XM_026337186.1"/>
</dbReference>
<accession>A0A6P6RYH4</accession>
<organism evidence="2 3">
    <name type="scientific">Cyclospora cayetanensis</name>
    <dbReference type="NCBI Taxonomy" id="88456"/>
    <lineage>
        <taxon>Eukaryota</taxon>
        <taxon>Sar</taxon>
        <taxon>Alveolata</taxon>
        <taxon>Apicomplexa</taxon>
        <taxon>Conoidasida</taxon>
        <taxon>Coccidia</taxon>
        <taxon>Eucoccidiorida</taxon>
        <taxon>Eimeriorina</taxon>
        <taxon>Eimeriidae</taxon>
        <taxon>Cyclospora</taxon>
    </lineage>
</organism>